<dbReference type="AlphaFoldDB" id="A0A238C3X2"/>
<evidence type="ECO:0000313" key="12">
    <source>
        <dbReference type="Proteomes" id="UP000242913"/>
    </source>
</evidence>
<dbReference type="PANTHER" id="PTHR13466:SF0">
    <property type="entry name" value="SMP-LTD DOMAIN-CONTAINING PROTEIN"/>
    <property type="match status" value="1"/>
</dbReference>
<keyword evidence="6" id="KW-0445">Lipid transport</keyword>
<evidence type="ECO:0000256" key="2">
    <source>
        <dbReference type="ARBA" id="ARBA00022448"/>
    </source>
</evidence>
<sequence>MEPSKDENRCRKRTRKIPTVKFTIAKGPSTSPFSLSRHNDDSENSDQFAVSFDDSVYANEFDHVEKVDSRGQNSEQTKRSRFQQFLSMRTCIESIGKAFGFKRSELHSAGSSNRDSISSSDSSFRVENISRRSAVFDKVKRNADSLKEIDQMITVGQDALCAETVVGMQHRDYAEAHSSAVNKNSLAQSSSFFDWFRASKIAGGESNKAVKFQQPWIFQILIKRHQILPFLPYRVLCSFLLLIFSILSPGFISGFLWGLYISFVCFLFFFVSEPLNRNFPVHDDILNIFEEFKERETSRNKIYKGWMNELRGKYDSSTYHVNNAQTVLVSLDGNLLRVSRPERAVLKHAFHTDPTLAEAEPAISSQSIYNLTGAVVTLRPKRLARRRWWSRKYPIHIRLASRDSEISTFPLLRRSFSMNEPIKLAKSSSSSDEGCDTTAHNLVRGRKKKMRSPKSIETMYENGMKHPSQENTDRDSQHMLYTENDQGNSGDYVSCRDGCENARGPSLYFFVRSAREKECWFHKLREACSQYSSKISAAEITLPKSDVKEVSLDRRFSLPLSSADSDSLKLNLEYFLYVSNRVQFNRCINEILKTSREENKKRTDSNIIYMDLGRNKWSPGKADSNSQLIMSVNALAARIFYDFCRDAYWCKQVQDKIQSKLATLHLPYFIETLELSNLNLGTTPPEIVAVHSPILDDWGLWIDFELKYRGRIHLTLETKVNLMRLKEGMGKNEEFRKVSKVKIPMRIHHYSDSDLPESPENSPDEDFGSKMENAQVTRESTGKKLLNVVDKIASSNIFQGASEFKAVKKMMEGISSTRLLLNVDVICLEGLMTINIPPPPSDRLWYAFRTPPELSIRSVPQVGDRLVDMSTVSSWIENKLRLLLEKNLVCPNMDDLIVPVMSGNELLNGGYNC</sequence>
<evidence type="ECO:0000256" key="5">
    <source>
        <dbReference type="ARBA" id="ARBA00022989"/>
    </source>
</evidence>
<dbReference type="GO" id="GO:0008289">
    <property type="term" value="F:lipid binding"/>
    <property type="evidence" value="ECO:0007669"/>
    <property type="project" value="UniProtKB-KW"/>
</dbReference>
<keyword evidence="12" id="KW-1185">Reference proteome</keyword>
<dbReference type="CDD" id="cd21675">
    <property type="entry name" value="SMP_TEX2"/>
    <property type="match status" value="1"/>
</dbReference>
<evidence type="ECO:0000256" key="9">
    <source>
        <dbReference type="SAM" id="MobiDB-lite"/>
    </source>
</evidence>
<gene>
    <name evidence="11" type="ORF">X798_01037</name>
</gene>
<feature type="domain" description="SMP-LTD" evidence="10">
    <location>
        <begin position="630"/>
        <end position="899"/>
    </location>
</feature>
<dbReference type="GO" id="GO:0005789">
    <property type="term" value="C:endoplasmic reticulum membrane"/>
    <property type="evidence" value="ECO:0007669"/>
    <property type="project" value="UniProtKB-SubCell"/>
</dbReference>
<evidence type="ECO:0000313" key="11">
    <source>
        <dbReference type="EMBL" id="OZC11856.1"/>
    </source>
</evidence>
<feature type="region of interest" description="Disordered" evidence="9">
    <location>
        <begin position="1"/>
        <end position="44"/>
    </location>
</feature>
<dbReference type="GO" id="GO:0006869">
    <property type="term" value="P:lipid transport"/>
    <property type="evidence" value="ECO:0007669"/>
    <property type="project" value="UniProtKB-KW"/>
</dbReference>
<dbReference type="EMBL" id="KZ269979">
    <property type="protein sequence ID" value="OZC11856.1"/>
    <property type="molecule type" value="Genomic_DNA"/>
</dbReference>
<feature type="region of interest" description="Disordered" evidence="9">
    <location>
        <begin position="750"/>
        <end position="774"/>
    </location>
</feature>
<dbReference type="PANTHER" id="PTHR13466">
    <property type="entry name" value="TEX2 PROTEIN-RELATED"/>
    <property type="match status" value="1"/>
</dbReference>
<evidence type="ECO:0000256" key="6">
    <source>
        <dbReference type="ARBA" id="ARBA00023055"/>
    </source>
</evidence>
<dbReference type="SMART" id="SM00233">
    <property type="entry name" value="PH"/>
    <property type="match status" value="1"/>
</dbReference>
<dbReference type="InterPro" id="IPR001849">
    <property type="entry name" value="PH_domain"/>
</dbReference>
<reference evidence="11 12" key="1">
    <citation type="submission" date="2015-12" db="EMBL/GenBank/DDBJ databases">
        <title>Draft genome of the nematode, Onchocerca flexuosa.</title>
        <authorList>
            <person name="Mitreva M."/>
        </authorList>
    </citation>
    <scope>NUCLEOTIDE SEQUENCE [LARGE SCALE GENOMIC DNA]</scope>
    <source>
        <strain evidence="11">Red Deer</strain>
    </source>
</reference>
<evidence type="ECO:0000256" key="8">
    <source>
        <dbReference type="ARBA" id="ARBA00023136"/>
    </source>
</evidence>
<dbReference type="InterPro" id="IPR031468">
    <property type="entry name" value="SMP_LBD"/>
</dbReference>
<name>A0A238C3X2_9BILA</name>
<keyword evidence="7" id="KW-0446">Lipid-binding</keyword>
<evidence type="ECO:0000259" key="10">
    <source>
        <dbReference type="PROSITE" id="PS51847"/>
    </source>
</evidence>
<feature type="compositionally biased region" description="Acidic residues" evidence="9">
    <location>
        <begin position="754"/>
        <end position="766"/>
    </location>
</feature>
<proteinExistence type="predicted"/>
<keyword evidence="5" id="KW-1133">Transmembrane helix</keyword>
<evidence type="ECO:0000256" key="4">
    <source>
        <dbReference type="ARBA" id="ARBA00022824"/>
    </source>
</evidence>
<keyword evidence="8" id="KW-0472">Membrane</keyword>
<keyword evidence="3" id="KW-0812">Transmembrane</keyword>
<evidence type="ECO:0000256" key="3">
    <source>
        <dbReference type="ARBA" id="ARBA00022692"/>
    </source>
</evidence>
<keyword evidence="2" id="KW-0813">Transport</keyword>
<organism evidence="11 12">
    <name type="scientific">Onchocerca flexuosa</name>
    <dbReference type="NCBI Taxonomy" id="387005"/>
    <lineage>
        <taxon>Eukaryota</taxon>
        <taxon>Metazoa</taxon>
        <taxon>Ecdysozoa</taxon>
        <taxon>Nematoda</taxon>
        <taxon>Chromadorea</taxon>
        <taxon>Rhabditida</taxon>
        <taxon>Spirurina</taxon>
        <taxon>Spiruromorpha</taxon>
        <taxon>Filarioidea</taxon>
        <taxon>Onchocercidae</taxon>
        <taxon>Onchocerca</taxon>
    </lineage>
</organism>
<dbReference type="OrthoDB" id="26740at2759"/>
<protein>
    <recommendedName>
        <fullName evidence="10">SMP-LTD domain-containing protein</fullName>
    </recommendedName>
</protein>
<comment type="subcellular location">
    <subcellularLocation>
        <location evidence="1">Endoplasmic reticulum membrane</location>
    </subcellularLocation>
</comment>
<evidence type="ECO:0000256" key="7">
    <source>
        <dbReference type="ARBA" id="ARBA00023121"/>
    </source>
</evidence>
<evidence type="ECO:0000256" key="1">
    <source>
        <dbReference type="ARBA" id="ARBA00004586"/>
    </source>
</evidence>
<dbReference type="Proteomes" id="UP000242913">
    <property type="component" value="Unassembled WGS sequence"/>
</dbReference>
<dbReference type="PROSITE" id="PS51847">
    <property type="entry name" value="SMP"/>
    <property type="match status" value="1"/>
</dbReference>
<accession>A0A238C3X2</accession>
<keyword evidence="4" id="KW-0256">Endoplasmic reticulum</keyword>